<evidence type="ECO:0000313" key="1">
    <source>
        <dbReference type="EMBL" id="MBW73375.1"/>
    </source>
</evidence>
<reference evidence="1" key="1">
    <citation type="submission" date="2018-01" db="EMBL/GenBank/DDBJ databases">
        <title>An insight into the sialome of Amazonian anophelines.</title>
        <authorList>
            <person name="Ribeiro J.M."/>
            <person name="Scarpassa V."/>
            <person name="Calvo E."/>
        </authorList>
    </citation>
    <scope>NUCLEOTIDE SEQUENCE</scope>
</reference>
<protein>
    <submittedName>
        <fullName evidence="1">Putative secreted protein</fullName>
    </submittedName>
</protein>
<organism evidence="1">
    <name type="scientific">Anopheles darlingi</name>
    <name type="common">Mosquito</name>
    <dbReference type="NCBI Taxonomy" id="43151"/>
    <lineage>
        <taxon>Eukaryota</taxon>
        <taxon>Metazoa</taxon>
        <taxon>Ecdysozoa</taxon>
        <taxon>Arthropoda</taxon>
        <taxon>Hexapoda</taxon>
        <taxon>Insecta</taxon>
        <taxon>Pterygota</taxon>
        <taxon>Neoptera</taxon>
        <taxon>Endopterygota</taxon>
        <taxon>Diptera</taxon>
        <taxon>Nematocera</taxon>
        <taxon>Culicoidea</taxon>
        <taxon>Culicidae</taxon>
        <taxon>Anophelinae</taxon>
        <taxon>Anopheles</taxon>
    </lineage>
</organism>
<name>A0A2M4D720_ANODA</name>
<dbReference type="EMBL" id="GGFL01009197">
    <property type="protein sequence ID" value="MBW73375.1"/>
    <property type="molecule type" value="Transcribed_RNA"/>
</dbReference>
<proteinExistence type="predicted"/>
<sequence>MCRWCAAASVVWCSAPAAPEPVDRSAPANQPPVSQWLVVVMAVVVVVEARVDEPNRTGMVRGVGWLSSSRTTRNR</sequence>
<dbReference type="AlphaFoldDB" id="A0A2M4D720"/>
<accession>A0A2M4D720</accession>